<accession>A0A1Y0EN80</accession>
<evidence type="ECO:0000259" key="2">
    <source>
        <dbReference type="Pfam" id="PF18203"/>
    </source>
</evidence>
<sequence>MNDSRLSLPARLRANRPLVRSLLLIGLFSSQSAWAGTWTIHFTPQQTLGTPSVPVFEWTPPSGTVMGVRVACSGTVTLNPSNGVYAMPTGFNSEVFVAFSNALASPSSATLTVTPDTPGGTDVCRLYPSAHLYEPGSEVFPTWGVPYTLHPGYVRLIDAGYDPATGYSVNDSNVTLTNLFFQEDPNALDITTAAGGIGVDLPANGTATTNLFVNAKTTAATVEYALTNPQPTDSTITFTVQATPQTYQDNAGNTAYDPVAQGHEATYSTPTLITVTIPAGASSVSVPIPNILPGSQVTITPTSNPGTIVGTPTLVLTTPLPLTSTFNTTEFFPLTNVVATPNTPGPFTETVPTNVVNFSVLLDVPPVVTPPTSPKPVPTLGEGSLIGLSALLAMLGLARFRRRQS</sequence>
<reference evidence="3 4" key="1">
    <citation type="submission" date="2017-05" db="EMBL/GenBank/DDBJ databases">
        <authorList>
            <person name="Song R."/>
            <person name="Chenine A.L."/>
            <person name="Ruprecht R.M."/>
        </authorList>
    </citation>
    <scope>NUCLEOTIDE SEQUENCE [LARGE SCALE GENOMIC DNA]</scope>
    <source>
        <strain evidence="3 4">DSM 26136</strain>
    </source>
</reference>
<dbReference type="AlphaFoldDB" id="A0A1Y0EN80"/>
<feature type="chain" id="PRO_5012214487" description="IPTL-CTERM protein sorting domain-containing protein" evidence="1">
    <location>
        <begin position="36"/>
        <end position="405"/>
    </location>
</feature>
<keyword evidence="4" id="KW-1185">Reference proteome</keyword>
<evidence type="ECO:0000313" key="3">
    <source>
        <dbReference type="EMBL" id="ARU05095.1"/>
    </source>
</evidence>
<dbReference type="OrthoDB" id="8797923at2"/>
<dbReference type="RefSeq" id="WP_087280904.1">
    <property type="nucleotide sequence ID" value="NZ_CP021455.1"/>
</dbReference>
<dbReference type="KEGG" id="cser:CCO03_10695"/>
<dbReference type="InterPro" id="IPR026442">
    <property type="entry name" value="IPTL_CTERM"/>
</dbReference>
<feature type="signal peptide" evidence="1">
    <location>
        <begin position="1"/>
        <end position="35"/>
    </location>
</feature>
<organism evidence="3 4">
    <name type="scientific">Comamonas serinivorans</name>
    <dbReference type="NCBI Taxonomy" id="1082851"/>
    <lineage>
        <taxon>Bacteria</taxon>
        <taxon>Pseudomonadati</taxon>
        <taxon>Pseudomonadota</taxon>
        <taxon>Betaproteobacteria</taxon>
        <taxon>Burkholderiales</taxon>
        <taxon>Comamonadaceae</taxon>
        <taxon>Comamonas</taxon>
    </lineage>
</organism>
<keyword evidence="1" id="KW-0732">Signal</keyword>
<evidence type="ECO:0000256" key="1">
    <source>
        <dbReference type="SAM" id="SignalP"/>
    </source>
</evidence>
<dbReference type="EMBL" id="CP021455">
    <property type="protein sequence ID" value="ARU05095.1"/>
    <property type="molecule type" value="Genomic_DNA"/>
</dbReference>
<gene>
    <name evidence="3" type="ORF">CCO03_10695</name>
</gene>
<name>A0A1Y0EN80_9BURK</name>
<protein>
    <recommendedName>
        <fullName evidence="2">IPTL-CTERM protein sorting domain-containing protein</fullName>
    </recommendedName>
</protein>
<feature type="domain" description="IPTL-CTERM protein sorting" evidence="2">
    <location>
        <begin position="376"/>
        <end position="402"/>
    </location>
</feature>
<dbReference type="Proteomes" id="UP000196138">
    <property type="component" value="Chromosome"/>
</dbReference>
<dbReference type="Pfam" id="PF18203">
    <property type="entry name" value="IPTL-CTERM"/>
    <property type="match status" value="1"/>
</dbReference>
<proteinExistence type="predicted"/>
<evidence type="ECO:0000313" key="4">
    <source>
        <dbReference type="Proteomes" id="UP000196138"/>
    </source>
</evidence>
<dbReference type="NCBIfam" id="TIGR04174">
    <property type="entry name" value="IPTL_CTERM"/>
    <property type="match status" value="1"/>
</dbReference>